<evidence type="ECO:0000313" key="3">
    <source>
        <dbReference type="Proteomes" id="UP000015106"/>
    </source>
</evidence>
<dbReference type="Proteomes" id="UP000015106">
    <property type="component" value="Chromosome 6"/>
</dbReference>
<protein>
    <recommendedName>
        <fullName evidence="4">Secreted protein</fullName>
    </recommendedName>
</protein>
<sequence>MNTWACCFPLWVWASLTTPLKLSLGQVVHKDFHSLAKTLVRTTSFAGNFDRIVHNISLSKRRGKNIF</sequence>
<name>A0A8R7QPI2_TRIUA</name>
<accession>A0A8R7QPI2</accession>
<feature type="chain" id="PRO_5035904716" description="Secreted protein" evidence="1">
    <location>
        <begin position="26"/>
        <end position="67"/>
    </location>
</feature>
<keyword evidence="3" id="KW-1185">Reference proteome</keyword>
<dbReference type="EnsemblPlants" id="TuG1812G0600000319.01.T01">
    <property type="protein sequence ID" value="TuG1812G0600000319.01.T01.cds292661"/>
    <property type="gene ID" value="TuG1812G0600000319.01"/>
</dbReference>
<reference evidence="2" key="3">
    <citation type="submission" date="2022-06" db="UniProtKB">
        <authorList>
            <consortium name="EnsemblPlants"/>
        </authorList>
    </citation>
    <scope>IDENTIFICATION</scope>
</reference>
<evidence type="ECO:0000313" key="2">
    <source>
        <dbReference type="EnsemblPlants" id="TuG1812G0600000319.01.T01.cds292661"/>
    </source>
</evidence>
<keyword evidence="1" id="KW-0732">Signal</keyword>
<dbReference type="Gramene" id="TuG1812G0600000319.01.T01">
    <property type="protein sequence ID" value="TuG1812G0600000319.01.T01.cds292661"/>
    <property type="gene ID" value="TuG1812G0600000319.01"/>
</dbReference>
<organism evidence="2 3">
    <name type="scientific">Triticum urartu</name>
    <name type="common">Red wild einkorn</name>
    <name type="synonym">Crithodium urartu</name>
    <dbReference type="NCBI Taxonomy" id="4572"/>
    <lineage>
        <taxon>Eukaryota</taxon>
        <taxon>Viridiplantae</taxon>
        <taxon>Streptophyta</taxon>
        <taxon>Embryophyta</taxon>
        <taxon>Tracheophyta</taxon>
        <taxon>Spermatophyta</taxon>
        <taxon>Magnoliopsida</taxon>
        <taxon>Liliopsida</taxon>
        <taxon>Poales</taxon>
        <taxon>Poaceae</taxon>
        <taxon>BOP clade</taxon>
        <taxon>Pooideae</taxon>
        <taxon>Triticodae</taxon>
        <taxon>Triticeae</taxon>
        <taxon>Triticinae</taxon>
        <taxon>Triticum</taxon>
    </lineage>
</organism>
<proteinExistence type="predicted"/>
<reference evidence="3" key="1">
    <citation type="journal article" date="2013" name="Nature">
        <title>Draft genome of the wheat A-genome progenitor Triticum urartu.</title>
        <authorList>
            <person name="Ling H.Q."/>
            <person name="Zhao S."/>
            <person name="Liu D."/>
            <person name="Wang J."/>
            <person name="Sun H."/>
            <person name="Zhang C."/>
            <person name="Fan H."/>
            <person name="Li D."/>
            <person name="Dong L."/>
            <person name="Tao Y."/>
            <person name="Gao C."/>
            <person name="Wu H."/>
            <person name="Li Y."/>
            <person name="Cui Y."/>
            <person name="Guo X."/>
            <person name="Zheng S."/>
            <person name="Wang B."/>
            <person name="Yu K."/>
            <person name="Liang Q."/>
            <person name="Yang W."/>
            <person name="Lou X."/>
            <person name="Chen J."/>
            <person name="Feng M."/>
            <person name="Jian J."/>
            <person name="Zhang X."/>
            <person name="Luo G."/>
            <person name="Jiang Y."/>
            <person name="Liu J."/>
            <person name="Wang Z."/>
            <person name="Sha Y."/>
            <person name="Zhang B."/>
            <person name="Wu H."/>
            <person name="Tang D."/>
            <person name="Shen Q."/>
            <person name="Xue P."/>
            <person name="Zou S."/>
            <person name="Wang X."/>
            <person name="Liu X."/>
            <person name="Wang F."/>
            <person name="Yang Y."/>
            <person name="An X."/>
            <person name="Dong Z."/>
            <person name="Zhang K."/>
            <person name="Zhang X."/>
            <person name="Luo M.C."/>
            <person name="Dvorak J."/>
            <person name="Tong Y."/>
            <person name="Wang J."/>
            <person name="Yang H."/>
            <person name="Li Z."/>
            <person name="Wang D."/>
            <person name="Zhang A."/>
            <person name="Wang J."/>
        </authorList>
    </citation>
    <scope>NUCLEOTIDE SEQUENCE</scope>
    <source>
        <strain evidence="3">cv. G1812</strain>
    </source>
</reference>
<evidence type="ECO:0000256" key="1">
    <source>
        <dbReference type="SAM" id="SignalP"/>
    </source>
</evidence>
<dbReference type="AlphaFoldDB" id="A0A8R7QPI2"/>
<reference evidence="2" key="2">
    <citation type="submission" date="2018-03" db="EMBL/GenBank/DDBJ databases">
        <title>The Triticum urartu genome reveals the dynamic nature of wheat genome evolution.</title>
        <authorList>
            <person name="Ling H."/>
            <person name="Ma B."/>
            <person name="Shi X."/>
            <person name="Liu H."/>
            <person name="Dong L."/>
            <person name="Sun H."/>
            <person name="Cao Y."/>
            <person name="Gao Q."/>
            <person name="Zheng S."/>
            <person name="Li Y."/>
            <person name="Yu Y."/>
            <person name="Du H."/>
            <person name="Qi M."/>
            <person name="Li Y."/>
            <person name="Yu H."/>
            <person name="Cui Y."/>
            <person name="Wang N."/>
            <person name="Chen C."/>
            <person name="Wu H."/>
            <person name="Zhao Y."/>
            <person name="Zhang J."/>
            <person name="Li Y."/>
            <person name="Zhou W."/>
            <person name="Zhang B."/>
            <person name="Hu W."/>
            <person name="Eijk M."/>
            <person name="Tang J."/>
            <person name="Witsenboer H."/>
            <person name="Zhao S."/>
            <person name="Li Z."/>
            <person name="Zhang A."/>
            <person name="Wang D."/>
            <person name="Liang C."/>
        </authorList>
    </citation>
    <scope>NUCLEOTIDE SEQUENCE [LARGE SCALE GENOMIC DNA]</scope>
    <source>
        <strain evidence="2">cv. G1812</strain>
    </source>
</reference>
<feature type="signal peptide" evidence="1">
    <location>
        <begin position="1"/>
        <end position="25"/>
    </location>
</feature>
<evidence type="ECO:0008006" key="4">
    <source>
        <dbReference type="Google" id="ProtNLM"/>
    </source>
</evidence>